<name>A0A2U1UXJ2_9PROT</name>
<reference evidence="2" key="1">
    <citation type="submission" date="2017-10" db="EMBL/GenBank/DDBJ databases">
        <authorList>
            <person name="Toshchakov S.V."/>
            <person name="Goeva M.A."/>
        </authorList>
    </citation>
    <scope>NUCLEOTIDE SEQUENCE [LARGE SCALE GENOMIC DNA]</scope>
    <source>
        <strain evidence="2">JR1/69-1-13</strain>
    </source>
</reference>
<protein>
    <recommendedName>
        <fullName evidence="3">DUF29 domain-containing protein</fullName>
    </recommendedName>
</protein>
<evidence type="ECO:0000313" key="2">
    <source>
        <dbReference type="Proteomes" id="UP000245048"/>
    </source>
</evidence>
<dbReference type="PANTHER" id="PTHR34235:SF4">
    <property type="entry name" value="SLR0291 PROTEIN"/>
    <property type="match status" value="1"/>
</dbReference>
<accession>A0A2U1UXJ2</accession>
<proteinExistence type="predicted"/>
<evidence type="ECO:0000313" key="1">
    <source>
        <dbReference type="EMBL" id="PWC26389.1"/>
    </source>
</evidence>
<dbReference type="Proteomes" id="UP000245048">
    <property type="component" value="Unassembled WGS sequence"/>
</dbReference>
<sequence length="151" mass="16943">MPDGLYDQDFFEWTREQAAALRAHTARSNAPLDFENLAEEIEALGRSERRMLASLIGTVIEHLLKLRFSPAADPRRGWQETVDRARRDIGMLLDYSPSLRREVPEIVTKQTTAAARMVGEQLARYGELDAEAASRLRVVEFAEADVLGGDA</sequence>
<dbReference type="InterPro" id="IPR002636">
    <property type="entry name" value="DUF29"/>
</dbReference>
<dbReference type="Gene3D" id="1.20.1220.20">
    <property type="entry name" value="Uncharcterised protein PF01724"/>
    <property type="match status" value="1"/>
</dbReference>
<dbReference type="AlphaFoldDB" id="A0A2U1UXJ2"/>
<dbReference type="RefSeq" id="WP_109519329.1">
    <property type="nucleotide sequence ID" value="NZ_PDOA01000044.1"/>
</dbReference>
<dbReference type="OrthoDB" id="425753at2"/>
<organism evidence="1 2">
    <name type="scientific">Teichococcus aestuarii</name>
    <dbReference type="NCBI Taxonomy" id="568898"/>
    <lineage>
        <taxon>Bacteria</taxon>
        <taxon>Pseudomonadati</taxon>
        <taxon>Pseudomonadota</taxon>
        <taxon>Alphaproteobacteria</taxon>
        <taxon>Acetobacterales</taxon>
        <taxon>Roseomonadaceae</taxon>
        <taxon>Roseomonas</taxon>
    </lineage>
</organism>
<gene>
    <name evidence="1" type="ORF">CR165_23430</name>
</gene>
<comment type="caution">
    <text evidence="1">The sequence shown here is derived from an EMBL/GenBank/DDBJ whole genome shotgun (WGS) entry which is preliminary data.</text>
</comment>
<dbReference type="PANTHER" id="PTHR34235">
    <property type="entry name" value="SLR1203 PROTEIN-RELATED"/>
    <property type="match status" value="1"/>
</dbReference>
<keyword evidence="2" id="KW-1185">Reference proteome</keyword>
<dbReference type="EMBL" id="PDOA01000044">
    <property type="protein sequence ID" value="PWC26389.1"/>
    <property type="molecule type" value="Genomic_DNA"/>
</dbReference>
<evidence type="ECO:0008006" key="3">
    <source>
        <dbReference type="Google" id="ProtNLM"/>
    </source>
</evidence>
<dbReference type="Pfam" id="PF01724">
    <property type="entry name" value="DUF29"/>
    <property type="match status" value="1"/>
</dbReference>